<gene>
    <name evidence="2" type="ordered locus">msr0471</name>
</gene>
<accession>Q98MR3</accession>
<keyword evidence="1" id="KW-1133">Transmembrane helix</keyword>
<keyword evidence="1" id="KW-0472">Membrane</keyword>
<feature type="transmembrane region" description="Helical" evidence="1">
    <location>
        <begin position="23"/>
        <end position="44"/>
    </location>
</feature>
<organism evidence="2 3">
    <name type="scientific">Mesorhizobium japonicum (strain LMG 29417 / CECT 9101 / MAFF 303099)</name>
    <name type="common">Mesorhizobium loti (strain MAFF 303099)</name>
    <dbReference type="NCBI Taxonomy" id="266835"/>
    <lineage>
        <taxon>Bacteria</taxon>
        <taxon>Pseudomonadati</taxon>
        <taxon>Pseudomonadota</taxon>
        <taxon>Alphaproteobacteria</taxon>
        <taxon>Hyphomicrobiales</taxon>
        <taxon>Phyllobacteriaceae</taxon>
        <taxon>Mesorhizobium</taxon>
    </lineage>
</organism>
<reference evidence="2 3" key="1">
    <citation type="journal article" date="2000" name="DNA Res.">
        <title>Complete genome structure of the nitrogen-fixing symbiotic bacterium Mesorhizobium loti.</title>
        <authorList>
            <person name="Kaneko T."/>
            <person name="Nakamura Y."/>
            <person name="Sato S."/>
            <person name="Asamizu E."/>
            <person name="Kato T."/>
            <person name="Sasamoto S."/>
            <person name="Watanabe A."/>
            <person name="Idesawa K."/>
            <person name="Ishikawa A."/>
            <person name="Kawashima K."/>
            <person name="Kimura T."/>
            <person name="Kishida Y."/>
            <person name="Kiyokawa C."/>
            <person name="Kohara M."/>
            <person name="Matsumoto M."/>
            <person name="Matsuno A."/>
            <person name="Mochizuki Y."/>
            <person name="Nakayama S."/>
            <person name="Nakazaki N."/>
            <person name="Shimpo S."/>
            <person name="Sugimoto M."/>
            <person name="Takeuchi C."/>
            <person name="Yamada M."/>
            <person name="Tabata S."/>
        </authorList>
    </citation>
    <scope>NUCLEOTIDE SEQUENCE [LARGE SCALE GENOMIC DNA]</scope>
    <source>
        <strain evidence="3">LMG 29417 / CECT 9101 / MAFF 303099</strain>
    </source>
</reference>
<proteinExistence type="predicted"/>
<evidence type="ECO:0000256" key="1">
    <source>
        <dbReference type="SAM" id="Phobius"/>
    </source>
</evidence>
<evidence type="ECO:0000313" key="2">
    <source>
        <dbReference type="EMBL" id="BAB48050.1"/>
    </source>
</evidence>
<keyword evidence="1" id="KW-0812">Transmembrane</keyword>
<protein>
    <submittedName>
        <fullName evidence="2">Msr0471 protein</fullName>
    </submittedName>
</protein>
<sequence>MQWKRNDRCRFVSVLFHLARNSHMAECFVTVALFGAVVGVYRAISALEGRKAL</sequence>
<dbReference type="KEGG" id="mlo:msr0471"/>
<dbReference type="Proteomes" id="UP000000552">
    <property type="component" value="Chromosome"/>
</dbReference>
<name>Q98MR3_RHILO</name>
<evidence type="ECO:0000313" key="3">
    <source>
        <dbReference type="Proteomes" id="UP000000552"/>
    </source>
</evidence>
<dbReference type="HOGENOM" id="CLU_3065494_0_0_5"/>
<dbReference type="EMBL" id="BA000012">
    <property type="protein sequence ID" value="BAB48050.1"/>
    <property type="molecule type" value="Genomic_DNA"/>
</dbReference>
<dbReference type="AlphaFoldDB" id="Q98MR3"/>